<dbReference type="GO" id="GO:0005026">
    <property type="term" value="F:transforming growth factor beta receptor activity, type II"/>
    <property type="evidence" value="ECO:0007669"/>
    <property type="project" value="UniProtKB-UniRule"/>
</dbReference>
<accession>A0AA88MAJ2</accession>
<dbReference type="CDD" id="cd23538">
    <property type="entry name" value="TFP_LU_ECD_TGFR2"/>
    <property type="match status" value="1"/>
</dbReference>
<dbReference type="PROSITE" id="PS50011">
    <property type="entry name" value="PROTEIN_KINASE_DOM"/>
    <property type="match status" value="1"/>
</dbReference>
<keyword evidence="16 30" id="KW-0418">Kinase</keyword>
<feature type="active site" description="Proton acceptor" evidence="31">
    <location>
        <position position="371"/>
    </location>
</feature>
<evidence type="ECO:0000256" key="32">
    <source>
        <dbReference type="PIRSR" id="PIRSR037393-2"/>
    </source>
</evidence>
<evidence type="ECO:0000256" key="8">
    <source>
        <dbReference type="ARBA" id="ARBA00022553"/>
    </source>
</evidence>
<keyword evidence="24" id="KW-0325">Glycoprotein</keyword>
<evidence type="ECO:0000256" key="9">
    <source>
        <dbReference type="ARBA" id="ARBA00022604"/>
    </source>
</evidence>
<dbReference type="GO" id="GO:0005886">
    <property type="term" value="C:plasma membrane"/>
    <property type="evidence" value="ECO:0007669"/>
    <property type="project" value="UniProtKB-SubCell"/>
</dbReference>
<evidence type="ECO:0000256" key="34">
    <source>
        <dbReference type="PROSITE-ProRule" id="PRU10141"/>
    </source>
</evidence>
<keyword evidence="13 30" id="KW-0479">Metal-binding</keyword>
<dbReference type="Proteomes" id="UP001187315">
    <property type="component" value="Unassembled WGS sequence"/>
</dbReference>
<dbReference type="InterPro" id="IPR000333">
    <property type="entry name" value="TGFB_receptor"/>
</dbReference>
<feature type="transmembrane region" description="Helical" evidence="35">
    <location>
        <begin position="20"/>
        <end position="40"/>
    </location>
</feature>
<keyword evidence="23 30" id="KW-0675">Receptor</keyword>
<dbReference type="Pfam" id="PF08917">
    <property type="entry name" value="ecTbetaR2"/>
    <property type="match status" value="1"/>
</dbReference>
<evidence type="ECO:0000256" key="22">
    <source>
        <dbReference type="ARBA" id="ARBA00023157"/>
    </source>
</evidence>
<organism evidence="37 38">
    <name type="scientific">Tachysurus vachellii</name>
    <name type="common">Darkbarbel catfish</name>
    <name type="synonym">Pelteobagrus vachellii</name>
    <dbReference type="NCBI Taxonomy" id="175792"/>
    <lineage>
        <taxon>Eukaryota</taxon>
        <taxon>Metazoa</taxon>
        <taxon>Chordata</taxon>
        <taxon>Craniata</taxon>
        <taxon>Vertebrata</taxon>
        <taxon>Euteleostomi</taxon>
        <taxon>Actinopterygii</taxon>
        <taxon>Neopterygii</taxon>
        <taxon>Teleostei</taxon>
        <taxon>Ostariophysi</taxon>
        <taxon>Siluriformes</taxon>
        <taxon>Bagridae</taxon>
        <taxon>Tachysurus</taxon>
    </lineage>
</organism>
<dbReference type="PROSITE" id="PS00107">
    <property type="entry name" value="PROTEIN_KINASE_ATP"/>
    <property type="match status" value="1"/>
</dbReference>
<feature type="binding site" evidence="32">
    <location>
        <begin position="242"/>
        <end position="250"/>
    </location>
    <ligand>
        <name>ATP</name>
        <dbReference type="ChEBI" id="CHEBI:30616"/>
    </ligand>
</feature>
<evidence type="ECO:0000313" key="37">
    <source>
        <dbReference type="EMBL" id="KAK2834021.1"/>
    </source>
</evidence>
<keyword evidence="12 30" id="KW-0053">Apoptosis</keyword>
<feature type="domain" description="Protein kinase" evidence="36">
    <location>
        <begin position="236"/>
        <end position="531"/>
    </location>
</feature>
<dbReference type="SUPFAM" id="SSF56112">
    <property type="entry name" value="Protein kinase-like (PK-like)"/>
    <property type="match status" value="1"/>
</dbReference>
<dbReference type="EC" id="2.7.11.30" evidence="4 30"/>
<evidence type="ECO:0000256" key="1">
    <source>
        <dbReference type="ARBA" id="ARBA00004251"/>
    </source>
</evidence>
<keyword evidence="20 35" id="KW-1133">Transmembrane helix</keyword>
<evidence type="ECO:0000256" key="30">
    <source>
        <dbReference type="PIRNR" id="PIRNR037393"/>
    </source>
</evidence>
<dbReference type="GO" id="GO:0071363">
    <property type="term" value="P:cellular response to growth factor stimulus"/>
    <property type="evidence" value="ECO:0007669"/>
    <property type="project" value="TreeGrafter"/>
</dbReference>
<comment type="catalytic activity">
    <reaction evidence="29 30 35">
        <text>L-threonyl-[receptor-protein] + ATP = O-phospho-L-threonyl-[receptor-protein] + ADP + H(+)</text>
        <dbReference type="Rhea" id="RHEA:44880"/>
        <dbReference type="Rhea" id="RHEA-COMP:11024"/>
        <dbReference type="Rhea" id="RHEA-COMP:11025"/>
        <dbReference type="ChEBI" id="CHEBI:15378"/>
        <dbReference type="ChEBI" id="CHEBI:30013"/>
        <dbReference type="ChEBI" id="CHEBI:30616"/>
        <dbReference type="ChEBI" id="CHEBI:61977"/>
        <dbReference type="ChEBI" id="CHEBI:456216"/>
        <dbReference type="EC" id="2.7.11.30"/>
    </reaction>
</comment>
<dbReference type="Gene3D" id="3.30.200.20">
    <property type="entry name" value="Phosphorylase Kinase, domain 1"/>
    <property type="match status" value="1"/>
</dbReference>
<proteinExistence type="inferred from homology"/>
<evidence type="ECO:0000256" key="31">
    <source>
        <dbReference type="PIRSR" id="PIRSR037393-1"/>
    </source>
</evidence>
<keyword evidence="14" id="KW-0732">Signal</keyword>
<dbReference type="AlphaFoldDB" id="A0AA88MAJ2"/>
<name>A0AA88MAJ2_TACVA</name>
<comment type="similarity">
    <text evidence="3 30 35">Belongs to the protein kinase superfamily. TKL Ser/Thr protein kinase family. TGFB receptor subfamily.</text>
</comment>
<evidence type="ECO:0000259" key="36">
    <source>
        <dbReference type="PROSITE" id="PS50011"/>
    </source>
</evidence>
<feature type="binding site" evidence="32 34">
    <location>
        <position position="271"/>
    </location>
    <ligand>
        <name>ATP</name>
        <dbReference type="ChEBI" id="CHEBI:30616"/>
    </ligand>
</feature>
<evidence type="ECO:0000256" key="13">
    <source>
        <dbReference type="ARBA" id="ARBA00022723"/>
    </source>
</evidence>
<dbReference type="SMART" id="SM00220">
    <property type="entry name" value="S_TKc"/>
    <property type="match status" value="1"/>
</dbReference>
<keyword evidence="7 30" id="KW-0723">Serine/threonine-protein kinase</keyword>
<dbReference type="SUPFAM" id="SSF57302">
    <property type="entry name" value="Snake toxin-like"/>
    <property type="match status" value="1"/>
</dbReference>
<evidence type="ECO:0000256" key="35">
    <source>
        <dbReference type="RuleBase" id="RU361271"/>
    </source>
</evidence>
<dbReference type="InterPro" id="IPR017194">
    <property type="entry name" value="Transform_growth_fac-b_typ-2"/>
</dbReference>
<evidence type="ECO:0000256" key="5">
    <source>
        <dbReference type="ARBA" id="ARBA00017567"/>
    </source>
</evidence>
<evidence type="ECO:0000256" key="18">
    <source>
        <dbReference type="ARBA" id="ARBA00022840"/>
    </source>
</evidence>
<evidence type="ECO:0000256" key="3">
    <source>
        <dbReference type="ARBA" id="ARBA00009605"/>
    </source>
</evidence>
<keyword evidence="18 30" id="KW-0067">ATP-binding</keyword>
<evidence type="ECO:0000256" key="2">
    <source>
        <dbReference type="ARBA" id="ARBA00004285"/>
    </source>
</evidence>
<feature type="disulfide bond" evidence="33">
    <location>
        <begin position="81"/>
        <end position="105"/>
    </location>
</feature>
<dbReference type="GO" id="GO:0030154">
    <property type="term" value="P:cell differentiation"/>
    <property type="evidence" value="ECO:0007669"/>
    <property type="project" value="UniProtKB-KW"/>
</dbReference>
<evidence type="ECO:0000256" key="27">
    <source>
        <dbReference type="ARBA" id="ARBA00033122"/>
    </source>
</evidence>
<dbReference type="GO" id="GO:0007507">
    <property type="term" value="P:heart development"/>
    <property type="evidence" value="ECO:0007669"/>
    <property type="project" value="TreeGrafter"/>
</dbReference>
<evidence type="ECO:0000256" key="4">
    <source>
        <dbReference type="ARBA" id="ARBA00012401"/>
    </source>
</evidence>
<dbReference type="GO" id="GO:0043235">
    <property type="term" value="C:receptor complex"/>
    <property type="evidence" value="ECO:0007669"/>
    <property type="project" value="InterPro"/>
</dbReference>
<feature type="disulfide bond" evidence="33">
    <location>
        <begin position="142"/>
        <end position="148"/>
    </location>
</feature>
<keyword evidence="11 35" id="KW-0812">Transmembrane</keyword>
<dbReference type="InterPro" id="IPR017441">
    <property type="entry name" value="Protein_kinase_ATP_BS"/>
</dbReference>
<evidence type="ECO:0000256" key="10">
    <source>
        <dbReference type="ARBA" id="ARBA00022679"/>
    </source>
</evidence>
<evidence type="ECO:0000256" key="24">
    <source>
        <dbReference type="ARBA" id="ARBA00023180"/>
    </source>
</evidence>
<evidence type="ECO:0000256" key="33">
    <source>
        <dbReference type="PIRSR" id="PIRSR037393-3"/>
    </source>
</evidence>
<keyword evidence="9 30" id="KW-0341">Growth regulation</keyword>
<dbReference type="InterPro" id="IPR045860">
    <property type="entry name" value="Snake_toxin-like_sf"/>
</dbReference>
<keyword evidence="17 30" id="KW-0221">Differentiation</keyword>
<dbReference type="PROSITE" id="PS00108">
    <property type="entry name" value="PROTEIN_KINASE_ST"/>
    <property type="match status" value="1"/>
</dbReference>
<evidence type="ECO:0000256" key="29">
    <source>
        <dbReference type="ARBA" id="ARBA00048773"/>
    </source>
</evidence>
<evidence type="ECO:0000256" key="16">
    <source>
        <dbReference type="ARBA" id="ARBA00022777"/>
    </source>
</evidence>
<dbReference type="PANTHER" id="PTHR23255">
    <property type="entry name" value="TRANSFORMING GROWTH FACTOR-BETA RECEPTOR TYPE I AND II"/>
    <property type="match status" value="1"/>
</dbReference>
<comment type="cofactor">
    <cofactor evidence="30 35">
        <name>Mg(2+)</name>
        <dbReference type="ChEBI" id="CHEBI:18420"/>
    </cofactor>
    <cofactor evidence="30 35">
        <name>Mn(2+)</name>
        <dbReference type="ChEBI" id="CHEBI:29035"/>
    </cofactor>
</comment>
<evidence type="ECO:0000256" key="14">
    <source>
        <dbReference type="ARBA" id="ARBA00022729"/>
    </source>
</evidence>
<evidence type="ECO:0000256" key="6">
    <source>
        <dbReference type="ARBA" id="ARBA00022475"/>
    </source>
</evidence>
<protein>
    <recommendedName>
        <fullName evidence="5 30">TGF-beta receptor type-2</fullName>
        <shortName evidence="30">TGFR-2</shortName>
        <ecNumber evidence="4 30">2.7.11.30</ecNumber>
    </recommendedName>
    <alternativeName>
        <fullName evidence="26 30">TGF-beta type II receptor</fullName>
    </alternativeName>
    <alternativeName>
        <fullName evidence="27 30">Transforming growth factor-beta receptor type II</fullName>
    </alternativeName>
</protein>
<keyword evidence="19 30" id="KW-0460">Magnesium</keyword>
<comment type="caution">
    <text evidence="35">Lacks conserved residue(s) required for the propagation of feature annotation.</text>
</comment>
<dbReference type="InterPro" id="IPR015013">
    <property type="entry name" value="Transforming_GF_b_rcpt_2_ecto"/>
</dbReference>
<dbReference type="GO" id="GO:0006915">
    <property type="term" value="P:apoptotic process"/>
    <property type="evidence" value="ECO:0007669"/>
    <property type="project" value="UniProtKB-KW"/>
</dbReference>
<dbReference type="EMBL" id="JAVHJS010000015">
    <property type="protein sequence ID" value="KAK2834021.1"/>
    <property type="molecule type" value="Genomic_DNA"/>
</dbReference>
<comment type="subcellular location">
    <subcellularLocation>
        <location evidence="1">Cell membrane</location>
        <topology evidence="1">Single-pass type I membrane protein</topology>
    </subcellularLocation>
    <subcellularLocation>
        <location evidence="2">Membrane raft</location>
    </subcellularLocation>
    <subcellularLocation>
        <location evidence="35">Membrane</location>
        <topology evidence="35">Single-pass type I membrane protein</topology>
    </subcellularLocation>
</comment>
<dbReference type="InterPro" id="IPR000719">
    <property type="entry name" value="Prot_kinase_dom"/>
</dbReference>
<keyword evidence="22 33" id="KW-1015">Disulfide bond</keyword>
<evidence type="ECO:0000256" key="23">
    <source>
        <dbReference type="ARBA" id="ARBA00023170"/>
    </source>
</evidence>
<keyword evidence="15 30" id="KW-0547">Nucleotide-binding</keyword>
<dbReference type="InterPro" id="IPR011009">
    <property type="entry name" value="Kinase-like_dom_sf"/>
</dbReference>
<sequence>MDGALEECYFRGVLMERLGVPVMSCALLLVCTSFFTGLHASPFIQPPFVLSNLCKFCDVKPSECNGTETHCIVHCDISSICEHSYEICVSAWRRNGENKTVETVCHNPSVPFHGVMLKDFNNKECVMKSYEQLGPDFYICSCSKNDECNAKLIFSTAAETPMKTNPLVTVVLFVLVPVTVLVIMLLSLIYFCYVHSLRSAKMKHGFSDTHSILTIKHKRSDSISNWLNHNTELLPVHLDEMVGKGRFAEVHRARLGQMTSENGVFQMVAVKIFPVEEFLSWKTEREIFLDPELCHENIVHFLAAEKHIVERQLWLITAYHSRGNLRDYLKAHQLEWEELCKMGGDVTRGVAHLHSEQNAVGGVKTAIAHRDLKSDNVLVKEDRSCCICDFGLSIRLDSNMSTEELSNRGQVGTARYMAPELLESRLNLENIESFKQADVYSMALVLWEITSRCSANGEVKEYEPPFGKLHKPCIESMKDTVIRDRERPEILLSWRTHQGVNLVCEMIEECWDEDAEARLTASCVSERFDYFSDPSFLYTDSINEDKSSSLPETEMELLHLIPETSEM</sequence>
<dbReference type="InterPro" id="IPR008271">
    <property type="entry name" value="Ser/Thr_kinase_AS"/>
</dbReference>
<keyword evidence="38" id="KW-1185">Reference proteome</keyword>
<dbReference type="PIRSF" id="PIRSF037393">
    <property type="entry name" value="TGFRII"/>
    <property type="match status" value="1"/>
</dbReference>
<evidence type="ECO:0000256" key="28">
    <source>
        <dbReference type="ARBA" id="ARBA00047681"/>
    </source>
</evidence>
<evidence type="ECO:0000256" key="12">
    <source>
        <dbReference type="ARBA" id="ARBA00022703"/>
    </source>
</evidence>
<evidence type="ECO:0000256" key="17">
    <source>
        <dbReference type="ARBA" id="ARBA00022782"/>
    </source>
</evidence>
<keyword evidence="10 30" id="KW-0808">Transferase</keyword>
<dbReference type="PANTHER" id="PTHR23255:SF55">
    <property type="entry name" value="TGF-BETA RECEPTOR TYPE-2"/>
    <property type="match status" value="1"/>
</dbReference>
<evidence type="ECO:0000256" key="20">
    <source>
        <dbReference type="ARBA" id="ARBA00022989"/>
    </source>
</evidence>
<dbReference type="Gene3D" id="1.10.510.10">
    <property type="entry name" value="Transferase(Phosphotransferase) domain 1"/>
    <property type="match status" value="1"/>
</dbReference>
<keyword evidence="21 30" id="KW-0472">Membrane</keyword>
<evidence type="ECO:0000256" key="21">
    <source>
        <dbReference type="ARBA" id="ARBA00023136"/>
    </source>
</evidence>
<evidence type="ECO:0000256" key="19">
    <source>
        <dbReference type="ARBA" id="ARBA00022842"/>
    </source>
</evidence>
<keyword evidence="25 30" id="KW-0464">Manganese</keyword>
<feature type="transmembrane region" description="Helical" evidence="35">
    <location>
        <begin position="170"/>
        <end position="193"/>
    </location>
</feature>
<dbReference type="PRINTS" id="PR00653">
    <property type="entry name" value="ACTIVIN2R"/>
</dbReference>
<keyword evidence="6 30" id="KW-1003">Cell membrane</keyword>
<evidence type="ECO:0000256" key="7">
    <source>
        <dbReference type="ARBA" id="ARBA00022527"/>
    </source>
</evidence>
<evidence type="ECO:0000313" key="38">
    <source>
        <dbReference type="Proteomes" id="UP001187315"/>
    </source>
</evidence>
<evidence type="ECO:0000256" key="25">
    <source>
        <dbReference type="ARBA" id="ARBA00023211"/>
    </source>
</evidence>
<feature type="disulfide bond" evidence="33">
    <location>
        <begin position="54"/>
        <end position="88"/>
    </location>
</feature>
<feature type="disulfide bond" evidence="33">
    <location>
        <begin position="57"/>
        <end position="75"/>
    </location>
</feature>
<dbReference type="GO" id="GO:0045121">
    <property type="term" value="C:membrane raft"/>
    <property type="evidence" value="ECO:0007669"/>
    <property type="project" value="UniProtKB-SubCell"/>
</dbReference>
<dbReference type="GO" id="GO:0046872">
    <property type="term" value="F:metal ion binding"/>
    <property type="evidence" value="ECO:0007669"/>
    <property type="project" value="UniProtKB-KW"/>
</dbReference>
<dbReference type="GO" id="GO:0005524">
    <property type="term" value="F:ATP binding"/>
    <property type="evidence" value="ECO:0007669"/>
    <property type="project" value="UniProtKB-UniRule"/>
</dbReference>
<evidence type="ECO:0000256" key="26">
    <source>
        <dbReference type="ARBA" id="ARBA00032053"/>
    </source>
</evidence>
<reference evidence="37" key="1">
    <citation type="submission" date="2023-08" db="EMBL/GenBank/DDBJ databases">
        <title>Pelteobagrus vachellii genome.</title>
        <authorList>
            <person name="Liu H."/>
        </authorList>
    </citation>
    <scope>NUCLEOTIDE SEQUENCE</scope>
    <source>
        <strain evidence="37">PRFRI_2022a</strain>
        <tissue evidence="37">Muscle</tissue>
    </source>
</reference>
<keyword evidence="8" id="KW-0597">Phosphoprotein</keyword>
<comment type="function">
    <text evidence="30">Transmembrane serine/threonine kinase forming with the TGF-beta type I serine/threonine kinase receptor, TGFBR1, the non-promiscuous receptor for the TGF-beta cytokines TGFB1, TGFB2 and TGFB3. Transduces the TGFB1, TGFB2 and TGFB3 signal from the cell surface to the cytoplasm and is thus regulating a plethora of physiological and pathological processes including cell cycle arrest in epithelial and hematopoietic cells, control of mesenchymal cell proliferation and differentiation, wound healing, extracellular matrix production, immunosuppression and carcinogenesis. The formation of the receptor complex composed of 2 TGFBR1 and 2 TGFBR2 molecules symmetrically bound to the cytokine dimer results in the phosphorylation and the activation of TGFRB1 by the constitutively active TGFBR2. Activated TGFBR1 phosphorylates SMAD2 which dissociates from the receptor and interacts with SMAD4. The SMAD2-SMAD4 complex is subsequently translocated to the nucleus where it modulates the transcription of the TGF-beta-regulated genes. This constitutes the canonical SMAD-dependent TGF-beta signaling cascade. Also involved in non-canonical, SMAD-independent TGF-beta signaling pathways.</text>
</comment>
<feature type="disulfide bond" evidence="33">
    <location>
        <begin position="125"/>
        <end position="140"/>
    </location>
</feature>
<evidence type="ECO:0000256" key="11">
    <source>
        <dbReference type="ARBA" id="ARBA00022692"/>
    </source>
</evidence>
<dbReference type="Pfam" id="PF07714">
    <property type="entry name" value="PK_Tyr_Ser-Thr"/>
    <property type="match status" value="1"/>
</dbReference>
<gene>
    <name evidence="37" type="ORF">Q7C36_014722</name>
</gene>
<dbReference type="InterPro" id="IPR001245">
    <property type="entry name" value="Ser-Thr/Tyr_kinase_cat_dom"/>
</dbReference>
<dbReference type="FunFam" id="1.10.510.10:FF:000387">
    <property type="entry name" value="Receptor protein serine/threonine kinase"/>
    <property type="match status" value="1"/>
</dbReference>
<comment type="catalytic activity">
    <reaction evidence="28">
        <text>L-seryl-[receptor-protein] + ATP = O-phospho-L-seryl-[receptor-protein] + ADP + H(+)</text>
        <dbReference type="Rhea" id="RHEA:18673"/>
        <dbReference type="Rhea" id="RHEA-COMP:11022"/>
        <dbReference type="Rhea" id="RHEA-COMP:11023"/>
        <dbReference type="ChEBI" id="CHEBI:15378"/>
        <dbReference type="ChEBI" id="CHEBI:29999"/>
        <dbReference type="ChEBI" id="CHEBI:30616"/>
        <dbReference type="ChEBI" id="CHEBI:83421"/>
        <dbReference type="ChEBI" id="CHEBI:456216"/>
        <dbReference type="EC" id="2.7.11.30"/>
    </reaction>
</comment>
<comment type="caution">
    <text evidence="37">The sequence shown here is derived from an EMBL/GenBank/DDBJ whole genome shotgun (WGS) entry which is preliminary data.</text>
</comment>
<dbReference type="Gene3D" id="2.10.60.10">
    <property type="entry name" value="CD59"/>
    <property type="match status" value="1"/>
</dbReference>
<feature type="disulfide bond" evidence="33">
    <location>
        <begin position="64"/>
        <end position="71"/>
    </location>
</feature>
<evidence type="ECO:0000256" key="15">
    <source>
        <dbReference type="ARBA" id="ARBA00022741"/>
    </source>
</evidence>